<name>A0A6A5SPQ3_9PLEO</name>
<dbReference type="OrthoDB" id="10268090at2759"/>
<proteinExistence type="predicted"/>
<dbReference type="PANTHER" id="PTHR43781">
    <property type="entry name" value="SACCHAROPINE DEHYDROGENASE"/>
    <property type="match status" value="1"/>
</dbReference>
<protein>
    <recommendedName>
        <fullName evidence="1">Saccharopine dehydrogenase NADP binding domain-containing protein</fullName>
    </recommendedName>
</protein>
<evidence type="ECO:0000259" key="1">
    <source>
        <dbReference type="Pfam" id="PF03435"/>
    </source>
</evidence>
<dbReference type="SUPFAM" id="SSF51735">
    <property type="entry name" value="NAD(P)-binding Rossmann-fold domains"/>
    <property type="match status" value="1"/>
</dbReference>
<sequence>MADFMIYGAGYTGGLTCDYAKSIGLKFVLAGRNASKVNNLASTLQVQGRTFRVEDSVAVKAALTGIRVLLNCAGPFSGTVRPLVEACIQHGVHYLDNSAELESYRFVQERDEDAVRANVMLMPGSGASVAMLGCLVGRALEDLDSARSIDVALHVAGSMSRGSAISAAENITTECLQRLSGELAPLDASFTKNFDFDNGNSEVSCFSITLPDLITIWKSNGIPNIRTFAHVSEGVFPSGDLLSLPDGPTAGEREGNPYHAAVAVTAADGTVKRAVLHTVNGYTFTAVASVEAAKRVLSGQTLPGFQTPVIVFGSGFVETIAGSRIQVQ</sequence>
<dbReference type="InterPro" id="IPR005097">
    <property type="entry name" value="Sacchrp_dh_NADP-bd"/>
</dbReference>
<keyword evidence="3" id="KW-1185">Reference proteome</keyword>
<dbReference type="PANTHER" id="PTHR43781:SF1">
    <property type="entry name" value="SACCHAROPINE DEHYDROGENASE"/>
    <property type="match status" value="1"/>
</dbReference>
<evidence type="ECO:0000313" key="3">
    <source>
        <dbReference type="Proteomes" id="UP000800038"/>
    </source>
</evidence>
<dbReference type="EMBL" id="ML976047">
    <property type="protein sequence ID" value="KAF1941479.1"/>
    <property type="molecule type" value="Genomic_DNA"/>
</dbReference>
<accession>A0A6A5SPQ3</accession>
<organism evidence="2 3">
    <name type="scientific">Clathrospora elynae</name>
    <dbReference type="NCBI Taxonomy" id="706981"/>
    <lineage>
        <taxon>Eukaryota</taxon>
        <taxon>Fungi</taxon>
        <taxon>Dikarya</taxon>
        <taxon>Ascomycota</taxon>
        <taxon>Pezizomycotina</taxon>
        <taxon>Dothideomycetes</taxon>
        <taxon>Pleosporomycetidae</taxon>
        <taxon>Pleosporales</taxon>
        <taxon>Diademaceae</taxon>
        <taxon>Clathrospora</taxon>
    </lineage>
</organism>
<reference evidence="2" key="1">
    <citation type="journal article" date="2020" name="Stud. Mycol.">
        <title>101 Dothideomycetes genomes: a test case for predicting lifestyles and emergence of pathogens.</title>
        <authorList>
            <person name="Haridas S."/>
            <person name="Albert R."/>
            <person name="Binder M."/>
            <person name="Bloem J."/>
            <person name="Labutti K."/>
            <person name="Salamov A."/>
            <person name="Andreopoulos B."/>
            <person name="Baker S."/>
            <person name="Barry K."/>
            <person name="Bills G."/>
            <person name="Bluhm B."/>
            <person name="Cannon C."/>
            <person name="Castanera R."/>
            <person name="Culley D."/>
            <person name="Daum C."/>
            <person name="Ezra D."/>
            <person name="Gonzalez J."/>
            <person name="Henrissat B."/>
            <person name="Kuo A."/>
            <person name="Liang C."/>
            <person name="Lipzen A."/>
            <person name="Lutzoni F."/>
            <person name="Magnuson J."/>
            <person name="Mondo S."/>
            <person name="Nolan M."/>
            <person name="Ohm R."/>
            <person name="Pangilinan J."/>
            <person name="Park H.-J."/>
            <person name="Ramirez L."/>
            <person name="Alfaro M."/>
            <person name="Sun H."/>
            <person name="Tritt A."/>
            <person name="Yoshinaga Y."/>
            <person name="Zwiers L.-H."/>
            <person name="Turgeon B."/>
            <person name="Goodwin S."/>
            <person name="Spatafora J."/>
            <person name="Crous P."/>
            <person name="Grigoriev I."/>
        </authorList>
    </citation>
    <scope>NUCLEOTIDE SEQUENCE</scope>
    <source>
        <strain evidence="2">CBS 161.51</strain>
    </source>
</reference>
<evidence type="ECO:0000313" key="2">
    <source>
        <dbReference type="EMBL" id="KAF1941479.1"/>
    </source>
</evidence>
<dbReference type="Gene3D" id="3.40.50.720">
    <property type="entry name" value="NAD(P)-binding Rossmann-like Domain"/>
    <property type="match status" value="1"/>
</dbReference>
<dbReference type="Proteomes" id="UP000800038">
    <property type="component" value="Unassembled WGS sequence"/>
</dbReference>
<dbReference type="AlphaFoldDB" id="A0A6A5SPQ3"/>
<dbReference type="InterPro" id="IPR036291">
    <property type="entry name" value="NAD(P)-bd_dom_sf"/>
</dbReference>
<feature type="domain" description="Saccharopine dehydrogenase NADP binding" evidence="1">
    <location>
        <begin position="5"/>
        <end position="112"/>
    </location>
</feature>
<dbReference type="Pfam" id="PF03435">
    <property type="entry name" value="Sacchrp_dh_NADP"/>
    <property type="match status" value="1"/>
</dbReference>
<gene>
    <name evidence="2" type="ORF">EJ02DRAFT_455142</name>
</gene>